<dbReference type="Pfam" id="PF08885">
    <property type="entry name" value="GSCFA"/>
    <property type="match status" value="1"/>
</dbReference>
<dbReference type="InterPro" id="IPR014982">
    <property type="entry name" value="GSCFA"/>
</dbReference>
<dbReference type="RefSeq" id="WP_216958928.1">
    <property type="nucleotide sequence ID" value="NZ_JAHOPB010000001.1"/>
</dbReference>
<evidence type="ECO:0000313" key="3">
    <source>
        <dbReference type="EMBL" id="MBU8874057.1"/>
    </source>
</evidence>
<feature type="domain" description="GSCFA" evidence="2">
    <location>
        <begin position="13"/>
        <end position="282"/>
    </location>
</feature>
<comment type="caution">
    <text evidence="3">The sequence shown here is derived from an EMBL/GenBank/DDBJ whole genome shotgun (WGS) entry which is preliminary data.</text>
</comment>
<sequence length="330" mass="36341">MWQPKFHFAPDTRIATAGSCFAQHISRYLRARNAAVVDLEPPPLGLSAANAMKYGYGIYSARYGNIYTVRHLLQLTEEALGRFAPSDAVWERNGRFFDAMRIGVEPGGLPSAKAVQRHRQQHLAQVRRLFAKTDVFVFTLGLTEAWTHAESGTVYPTAPGTIAGSYRPEVHAFRNFDFLDVYKDFVKFHRIATKRNPGLKFLLTVSPVPLAATASDKHVLVATTYSKSVLRAVAGKLAETFENVDYFPSFDLLSSASTRGVFHSDDARQITEPGVEAVMRIFFDAQPALAQASAPVAAGEQDEGRAAGRTPEDRAAEAVCEDILLDAFSR</sequence>
<protein>
    <submittedName>
        <fullName evidence="3">GSCFA domain-containing protein</fullName>
    </submittedName>
</protein>
<evidence type="ECO:0000256" key="1">
    <source>
        <dbReference type="SAM" id="MobiDB-lite"/>
    </source>
</evidence>
<feature type="compositionally biased region" description="Basic and acidic residues" evidence="1">
    <location>
        <begin position="302"/>
        <end position="315"/>
    </location>
</feature>
<gene>
    <name evidence="3" type="ORF">KQ910_09795</name>
</gene>
<proteinExistence type="predicted"/>
<organism evidence="3 4">
    <name type="scientific">Reyranella humidisoli</name>
    <dbReference type="NCBI Taxonomy" id="2849149"/>
    <lineage>
        <taxon>Bacteria</taxon>
        <taxon>Pseudomonadati</taxon>
        <taxon>Pseudomonadota</taxon>
        <taxon>Alphaproteobacteria</taxon>
        <taxon>Hyphomicrobiales</taxon>
        <taxon>Reyranellaceae</taxon>
        <taxon>Reyranella</taxon>
    </lineage>
</organism>
<feature type="region of interest" description="Disordered" evidence="1">
    <location>
        <begin position="293"/>
        <end position="315"/>
    </location>
</feature>
<evidence type="ECO:0000259" key="2">
    <source>
        <dbReference type="Pfam" id="PF08885"/>
    </source>
</evidence>
<dbReference type="Proteomes" id="UP000727907">
    <property type="component" value="Unassembled WGS sequence"/>
</dbReference>
<dbReference type="EMBL" id="JAHOPB010000001">
    <property type="protein sequence ID" value="MBU8874057.1"/>
    <property type="molecule type" value="Genomic_DNA"/>
</dbReference>
<evidence type="ECO:0000313" key="4">
    <source>
        <dbReference type="Proteomes" id="UP000727907"/>
    </source>
</evidence>
<name>A0ABS6IHK3_9HYPH</name>
<reference evidence="3 4" key="1">
    <citation type="submission" date="2021-06" db="EMBL/GenBank/DDBJ databases">
        <authorList>
            <person name="Lee D.H."/>
        </authorList>
    </citation>
    <scope>NUCLEOTIDE SEQUENCE [LARGE SCALE GENOMIC DNA]</scope>
    <source>
        <strain evidence="3 4">MMS21-HV4-11</strain>
    </source>
</reference>
<keyword evidence="4" id="KW-1185">Reference proteome</keyword>
<accession>A0ABS6IHK3</accession>